<evidence type="ECO:0000313" key="1">
    <source>
        <dbReference type="EMBL" id="CAB4709227.1"/>
    </source>
</evidence>
<gene>
    <name evidence="1" type="ORF">UFOPK2598_01011</name>
</gene>
<reference evidence="1" key="1">
    <citation type="submission" date="2020-05" db="EMBL/GenBank/DDBJ databases">
        <authorList>
            <person name="Chiriac C."/>
            <person name="Salcher M."/>
            <person name="Ghai R."/>
            <person name="Kavagutti S V."/>
        </authorList>
    </citation>
    <scope>NUCLEOTIDE SEQUENCE</scope>
</reference>
<dbReference type="AlphaFoldDB" id="A0A6J6QDB4"/>
<organism evidence="1">
    <name type="scientific">freshwater metagenome</name>
    <dbReference type="NCBI Taxonomy" id="449393"/>
    <lineage>
        <taxon>unclassified sequences</taxon>
        <taxon>metagenomes</taxon>
        <taxon>ecological metagenomes</taxon>
    </lineage>
</organism>
<accession>A0A6J6QDB4</accession>
<protein>
    <submittedName>
        <fullName evidence="1">Unannotated protein</fullName>
    </submittedName>
</protein>
<proteinExistence type="predicted"/>
<name>A0A6J6QDB4_9ZZZZ</name>
<sequence length="61" mass="6314">MDSSLLPFINQLPNAIFYPGDLAAWPKVAGTLATQVGTGVIYDPATVLAKIQKVAVAAGTK</sequence>
<dbReference type="EMBL" id="CAEZXV010000131">
    <property type="protein sequence ID" value="CAB4709227.1"/>
    <property type="molecule type" value="Genomic_DNA"/>
</dbReference>